<proteinExistence type="predicted"/>
<sequence>MQIDLAILRVADVALVVKDAERLNTLQRLEALEPGVGLFVYTPGEWRQESPWMLELRREAAPLE</sequence>
<dbReference type="Proteomes" id="UP000001431">
    <property type="component" value="Chromosome"/>
</dbReference>
<name>A3MVS5_PYRCJ</name>
<dbReference type="OrthoDB" id="29162at2157"/>
<organism evidence="1 2">
    <name type="scientific">Pyrobaculum calidifontis (strain DSM 21063 / JCM 11548 / VA1)</name>
    <dbReference type="NCBI Taxonomy" id="410359"/>
    <lineage>
        <taxon>Archaea</taxon>
        <taxon>Thermoproteota</taxon>
        <taxon>Thermoprotei</taxon>
        <taxon>Thermoproteales</taxon>
        <taxon>Thermoproteaceae</taxon>
        <taxon>Pyrobaculum</taxon>
    </lineage>
</organism>
<dbReference type="KEGG" id="pcl:Pcal_1318"/>
<dbReference type="EMBL" id="CP000561">
    <property type="protein sequence ID" value="ABO08742.1"/>
    <property type="molecule type" value="Genomic_DNA"/>
</dbReference>
<gene>
    <name evidence="1" type="ordered locus">Pcal_1318</name>
</gene>
<dbReference type="AlphaFoldDB" id="A3MVS5"/>
<accession>A3MVS5</accession>
<evidence type="ECO:0000313" key="1">
    <source>
        <dbReference type="EMBL" id="ABO08742.1"/>
    </source>
</evidence>
<dbReference type="HOGENOM" id="CLU_2857234_0_0_2"/>
<dbReference type="GeneID" id="4909862"/>
<protein>
    <submittedName>
        <fullName evidence="1">Uncharacterized protein</fullName>
    </submittedName>
</protein>
<dbReference type="eggNOG" id="arCOG01197">
    <property type="taxonomic scope" value="Archaea"/>
</dbReference>
<evidence type="ECO:0000313" key="2">
    <source>
        <dbReference type="Proteomes" id="UP000001431"/>
    </source>
</evidence>
<dbReference type="STRING" id="410359.Pcal_1318"/>
<reference evidence="1" key="1">
    <citation type="submission" date="2007-02" db="EMBL/GenBank/DDBJ databases">
        <title>Complete sequence of Pyrobaculum calidifontis JCM 11548.</title>
        <authorList>
            <consortium name="US DOE Joint Genome Institute"/>
            <person name="Copeland A."/>
            <person name="Lucas S."/>
            <person name="Lapidus A."/>
            <person name="Barry K."/>
            <person name="Glavina del Rio T."/>
            <person name="Dalin E."/>
            <person name="Tice H."/>
            <person name="Pitluck S."/>
            <person name="Chain P."/>
            <person name="Malfatti S."/>
            <person name="Shin M."/>
            <person name="Vergez L."/>
            <person name="Schmutz J."/>
            <person name="Larimer F."/>
            <person name="Land M."/>
            <person name="Hauser L."/>
            <person name="Kyrpides N."/>
            <person name="Mikhailova N."/>
            <person name="Cozen A.E."/>
            <person name="Fitz-Gibbon S.T."/>
            <person name="House C.H."/>
            <person name="Saltikov C."/>
            <person name="Lowe T.M."/>
            <person name="Richardson P."/>
        </authorList>
    </citation>
    <scope>NUCLEOTIDE SEQUENCE [LARGE SCALE GENOMIC DNA]</scope>
    <source>
        <strain evidence="1">JCM 11548</strain>
    </source>
</reference>
<dbReference type="RefSeq" id="WP_011850000.1">
    <property type="nucleotide sequence ID" value="NC_009073.1"/>
</dbReference>
<keyword evidence="2" id="KW-1185">Reference proteome</keyword>